<dbReference type="GO" id="GO:0000981">
    <property type="term" value="F:DNA-binding transcription factor activity, RNA polymerase II-specific"/>
    <property type="evidence" value="ECO:0007669"/>
    <property type="project" value="InterPro"/>
</dbReference>
<accession>A0A3D8SXV6</accession>
<dbReference type="Gene3D" id="4.10.240.10">
    <property type="entry name" value="Zn(2)-C6 fungal-type DNA-binding domain"/>
    <property type="match status" value="1"/>
</dbReference>
<protein>
    <recommendedName>
        <fullName evidence="3">Zn(2)-C6 fungal-type domain-containing protein</fullName>
    </recommendedName>
</protein>
<dbReference type="PANTHER" id="PTHR47256">
    <property type="entry name" value="ZN(II)2CYS6 TRANSCRIPTION FACTOR (EUROFUNG)-RELATED"/>
    <property type="match status" value="1"/>
</dbReference>
<dbReference type="SMART" id="SM00066">
    <property type="entry name" value="GAL4"/>
    <property type="match status" value="1"/>
</dbReference>
<evidence type="ECO:0000256" key="2">
    <source>
        <dbReference type="SAM" id="MobiDB-lite"/>
    </source>
</evidence>
<dbReference type="PROSITE" id="PS50048">
    <property type="entry name" value="ZN2_CY6_FUNGAL_2"/>
    <property type="match status" value="1"/>
</dbReference>
<evidence type="ECO:0000259" key="3">
    <source>
        <dbReference type="PROSITE" id="PS50048"/>
    </source>
</evidence>
<dbReference type="PROSITE" id="PS00463">
    <property type="entry name" value="ZN2_CY6_FUNGAL_1"/>
    <property type="match status" value="1"/>
</dbReference>
<sequence length="703" mass="78878">MSFRKIRPSFGEGSASASHPNLSAAEATGPDSRRDRGEGSTFTPEGSQNTTKRRRVPDSVTRNACLNCKKARAKCDGKQPCKRCSLRVETSECIYELHIKHVKEELVQQIKDLKAKDHLTDQILQALSSGDDEHIPEILERLRNGESYHRIAEWLGRLSAGGDGAFSPRGSQHSTVDTSDYEMGGTKSSSARWTFVTSDPSILDHLLQLYFAWVHPVHTLFSEGHFVDSYKKQSIRYCSESLVNAICAMACHLHVQAPGDEVDYETLAVAFSDAARAKIDLEDKGITGIQAFAVLFLVDCAQSKALRASSYLNIALNNLKNIAMQEDEEYSTVLKATVHGIQNLNSSVCPLLSFYIPTNRPSEWSQMTFQAPVGYSLAPQCTNDVEDGDAQLDQAKWYLYRHPSDRYPSAWPGLLATTNREKTKLMKIVHEIVTVMYTRQGPQSAAAEILQLYARLLGWRERLPEELQETVGSKSNPLPHILSLLILYENTVVQLLRPLLDLDGFPSSLVEEVIWNHSQHALYLLEECYQQRFTCRYQPVLQMFAILHLTDVVMRFFPHAMSGTEEKRRDGARAVQLAMECLMQSRAGMPIAGPMQEMLRRAAIECSMTLPSNLAELMAPPHVPSRVYLLDDLIDACTRPSYVQPVSDIHQKYMPSFASDWVTIGGPFGFREPRAGGRGLRARSAEERGAQRLMQIRNLLNEN</sequence>
<feature type="region of interest" description="Disordered" evidence="2">
    <location>
        <begin position="1"/>
        <end position="56"/>
    </location>
</feature>
<dbReference type="EMBL" id="PDLN01000003">
    <property type="protein sequence ID" value="RDW91001.1"/>
    <property type="molecule type" value="Genomic_DNA"/>
</dbReference>
<name>A0A3D8SXV6_9HELO</name>
<feature type="compositionally biased region" description="Polar residues" evidence="2">
    <location>
        <begin position="40"/>
        <end position="50"/>
    </location>
</feature>
<evidence type="ECO:0000313" key="4">
    <source>
        <dbReference type="EMBL" id="RDW91001.1"/>
    </source>
</evidence>
<dbReference type="CDD" id="cd00067">
    <property type="entry name" value="GAL4"/>
    <property type="match status" value="1"/>
</dbReference>
<organism evidence="4 5">
    <name type="scientific">Coleophoma crateriformis</name>
    <dbReference type="NCBI Taxonomy" id="565419"/>
    <lineage>
        <taxon>Eukaryota</taxon>
        <taxon>Fungi</taxon>
        <taxon>Dikarya</taxon>
        <taxon>Ascomycota</taxon>
        <taxon>Pezizomycotina</taxon>
        <taxon>Leotiomycetes</taxon>
        <taxon>Helotiales</taxon>
        <taxon>Dermateaceae</taxon>
        <taxon>Coleophoma</taxon>
    </lineage>
</organism>
<dbReference type="CDD" id="cd12148">
    <property type="entry name" value="fungal_TF_MHR"/>
    <property type="match status" value="1"/>
</dbReference>
<keyword evidence="1" id="KW-0539">Nucleus</keyword>
<dbReference type="AlphaFoldDB" id="A0A3D8SXV6"/>
<dbReference type="InterPro" id="IPR036864">
    <property type="entry name" value="Zn2-C6_fun-type_DNA-bd_sf"/>
</dbReference>
<dbReference type="InterPro" id="IPR053187">
    <property type="entry name" value="Notoamide_regulator"/>
</dbReference>
<gene>
    <name evidence="4" type="ORF">BP5796_02166</name>
</gene>
<dbReference type="SUPFAM" id="SSF57701">
    <property type="entry name" value="Zn2/Cys6 DNA-binding domain"/>
    <property type="match status" value="1"/>
</dbReference>
<dbReference type="Proteomes" id="UP000256328">
    <property type="component" value="Unassembled WGS sequence"/>
</dbReference>
<dbReference type="OrthoDB" id="2162761at2759"/>
<reference evidence="4 5" key="1">
    <citation type="journal article" date="2018" name="IMA Fungus">
        <title>IMA Genome-F 9: Draft genome sequence of Annulohypoxylon stygium, Aspergillus mulundensis, Berkeleyomyces basicola (syn. Thielaviopsis basicola), Ceratocystis smalleyi, two Cercospora beticola strains, Coleophoma cylindrospora, Fusarium fracticaudum, Phialophora cf. hyalina, and Morchella septimelata.</title>
        <authorList>
            <person name="Wingfield B.D."/>
            <person name="Bills G.F."/>
            <person name="Dong Y."/>
            <person name="Huang W."/>
            <person name="Nel W.J."/>
            <person name="Swalarsk-Parry B.S."/>
            <person name="Vaghefi N."/>
            <person name="Wilken P.M."/>
            <person name="An Z."/>
            <person name="de Beer Z.W."/>
            <person name="De Vos L."/>
            <person name="Chen L."/>
            <person name="Duong T.A."/>
            <person name="Gao Y."/>
            <person name="Hammerbacher A."/>
            <person name="Kikkert J.R."/>
            <person name="Li Y."/>
            <person name="Li H."/>
            <person name="Li K."/>
            <person name="Li Q."/>
            <person name="Liu X."/>
            <person name="Ma X."/>
            <person name="Naidoo K."/>
            <person name="Pethybridge S.J."/>
            <person name="Sun J."/>
            <person name="Steenkamp E.T."/>
            <person name="van der Nest M.A."/>
            <person name="van Wyk S."/>
            <person name="Wingfield M.J."/>
            <person name="Xiong C."/>
            <person name="Yue Q."/>
            <person name="Zhang X."/>
        </authorList>
    </citation>
    <scope>NUCLEOTIDE SEQUENCE [LARGE SCALE GENOMIC DNA]</scope>
    <source>
        <strain evidence="4 5">BP5796</strain>
    </source>
</reference>
<evidence type="ECO:0000256" key="1">
    <source>
        <dbReference type="ARBA" id="ARBA00023242"/>
    </source>
</evidence>
<feature type="domain" description="Zn(2)-C6 fungal-type" evidence="3">
    <location>
        <begin position="64"/>
        <end position="95"/>
    </location>
</feature>
<comment type="caution">
    <text evidence="4">The sequence shown here is derived from an EMBL/GenBank/DDBJ whole genome shotgun (WGS) entry which is preliminary data.</text>
</comment>
<keyword evidence="5" id="KW-1185">Reference proteome</keyword>
<evidence type="ECO:0000313" key="5">
    <source>
        <dbReference type="Proteomes" id="UP000256328"/>
    </source>
</evidence>
<proteinExistence type="predicted"/>
<dbReference type="PANTHER" id="PTHR47256:SF1">
    <property type="entry name" value="ZN(II)2CYS6 TRANSCRIPTION FACTOR (EUROFUNG)"/>
    <property type="match status" value="1"/>
</dbReference>
<dbReference type="InterPro" id="IPR001138">
    <property type="entry name" value="Zn2Cys6_DnaBD"/>
</dbReference>
<dbReference type="Pfam" id="PF00172">
    <property type="entry name" value="Zn_clus"/>
    <property type="match status" value="1"/>
</dbReference>
<dbReference type="GO" id="GO:0008270">
    <property type="term" value="F:zinc ion binding"/>
    <property type="evidence" value="ECO:0007669"/>
    <property type="project" value="InterPro"/>
</dbReference>